<feature type="compositionally biased region" description="Polar residues" evidence="8">
    <location>
        <begin position="39"/>
        <end position="51"/>
    </location>
</feature>
<keyword evidence="2 6" id="KW-0547">Nucleotide-binding</keyword>
<feature type="binding site" evidence="6">
    <location>
        <begin position="290"/>
        <end position="297"/>
    </location>
    <ligand>
        <name>ATP</name>
        <dbReference type="ChEBI" id="CHEBI:30616"/>
    </ligand>
</feature>
<dbReference type="GO" id="GO:0005524">
    <property type="term" value="F:ATP binding"/>
    <property type="evidence" value="ECO:0007669"/>
    <property type="project" value="UniProtKB-UniRule"/>
</dbReference>
<evidence type="ECO:0000313" key="10">
    <source>
        <dbReference type="EMBL" id="TPX51349.1"/>
    </source>
</evidence>
<evidence type="ECO:0000313" key="11">
    <source>
        <dbReference type="Proteomes" id="UP000317494"/>
    </source>
</evidence>
<dbReference type="FunFam" id="3.40.850.10:FF:000012">
    <property type="entry name" value="Kinesin-like protein"/>
    <property type="match status" value="1"/>
</dbReference>
<dbReference type="CDD" id="cd01367">
    <property type="entry name" value="KISc_KIF2_like"/>
    <property type="match status" value="1"/>
</dbReference>
<dbReference type="SUPFAM" id="SSF52540">
    <property type="entry name" value="P-loop containing nucleoside triphosphate hydrolases"/>
    <property type="match status" value="1"/>
</dbReference>
<keyword evidence="3 6" id="KW-0067">ATP-binding</keyword>
<dbReference type="InterPro" id="IPR001752">
    <property type="entry name" value="Kinesin_motor_dom"/>
</dbReference>
<accession>A0A507DI30</accession>
<proteinExistence type="inferred from homology"/>
<dbReference type="AlphaFoldDB" id="A0A507DI30"/>
<dbReference type="VEuPathDB" id="FungiDB:SeMB42_g01946"/>
<dbReference type="GO" id="GO:0005874">
    <property type="term" value="C:microtubule"/>
    <property type="evidence" value="ECO:0007669"/>
    <property type="project" value="UniProtKB-KW"/>
</dbReference>
<dbReference type="PRINTS" id="PR00380">
    <property type="entry name" value="KINESINHEAVY"/>
</dbReference>
<evidence type="ECO:0000256" key="4">
    <source>
        <dbReference type="ARBA" id="ARBA00023175"/>
    </source>
</evidence>
<sequence>MAAARHAPSRCPLASQPTNLAPPTHPPSQPDRHPGAQAPTRTRSMAPSTYTPLRPILRNPEITRNAATRPPTSNLDEHSPPWNATTTMTGGVGFPPPSILPIASAVPSSVNSPPKISPRLLPPREPIMKGPRSSNTSPSKAAIEVAKLKAAREERRARQAERKRELQELNSEEREHRDYLVAISSFRNEFERQVNALGHRLKRTGRNDSDRIRVCMRARPFNHRETHDHLFNLLTSEDKVDQSKEVLNHRFIFDDVFDETATNADVYNGTAKPLVESVFRGGKATLFAYGQTSSGKTHTIFGNEREPGIYDYATRDLFKMLKPQKGTATDTFALEVQFFEIYGGRVFDLLANKSRVEILEDAKGNARLVGLTSVPAGTPDELRRLVASGSAERTTGATDANSESSRSHAVLQLSILREAESGRGMNAVGRLALVDLAGSERAIDTAGKNVPKHRQVEAAEINKSLLALKECIRALHRKCTAHDGERHVPFRASKLTQVLRDSFIGPQSQTVMIASVAPSNASVEHTLNTLRYADRVKEFRSVEGGKHFGAGEEVTRPGLDLILQDEIDDDLIGSNDHDDLKALPGESTSPRTEHTSPVSSHGSGLESVAEVNEGVQDLARPPLRPSSTSSTTSKSPKHMSLKSTKQKLSSRAPKLPKLLPPSIATHHHTRSLSDLLEEEDALHRLHKSILLQVRELDETEAKLLHNVSLPDHDVDQYIGGLEKVIRRRRQALEHLSEKLSHFKKHLDEAEQ</sequence>
<feature type="region of interest" description="Disordered" evidence="8">
    <location>
        <begin position="154"/>
        <end position="173"/>
    </location>
</feature>
<comment type="caution">
    <text evidence="10">The sequence shown here is derived from an EMBL/GenBank/DDBJ whole genome shotgun (WGS) entry which is preliminary data.</text>
</comment>
<dbReference type="Gene3D" id="3.40.850.10">
    <property type="entry name" value="Kinesin motor domain"/>
    <property type="match status" value="1"/>
</dbReference>
<dbReference type="Proteomes" id="UP000317494">
    <property type="component" value="Unassembled WGS sequence"/>
</dbReference>
<evidence type="ECO:0000259" key="9">
    <source>
        <dbReference type="PROSITE" id="PS50067"/>
    </source>
</evidence>
<feature type="compositionally biased region" description="Low complexity" evidence="8">
    <location>
        <begin position="625"/>
        <end position="634"/>
    </location>
</feature>
<evidence type="ECO:0000256" key="2">
    <source>
        <dbReference type="ARBA" id="ARBA00022741"/>
    </source>
</evidence>
<feature type="domain" description="Kinesin motor" evidence="9">
    <location>
        <begin position="211"/>
        <end position="539"/>
    </location>
</feature>
<feature type="region of interest" description="Disordered" evidence="8">
    <location>
        <begin position="573"/>
        <end position="665"/>
    </location>
</feature>
<dbReference type="InterPro" id="IPR027417">
    <property type="entry name" value="P-loop_NTPase"/>
</dbReference>
<dbReference type="PANTHER" id="PTHR47971:SF20">
    <property type="entry name" value="KINESIN-LIKE PROTEIN KIF24"/>
    <property type="match status" value="1"/>
</dbReference>
<feature type="compositionally biased region" description="Polar residues" evidence="8">
    <location>
        <begin position="586"/>
        <end position="602"/>
    </location>
</feature>
<dbReference type="GO" id="GO:0008017">
    <property type="term" value="F:microtubule binding"/>
    <property type="evidence" value="ECO:0007669"/>
    <property type="project" value="InterPro"/>
</dbReference>
<dbReference type="PROSITE" id="PS50067">
    <property type="entry name" value="KINESIN_MOTOR_2"/>
    <property type="match status" value="1"/>
</dbReference>
<protein>
    <recommendedName>
        <fullName evidence="7">Kinesin-like protein</fullName>
    </recommendedName>
</protein>
<dbReference type="PANTHER" id="PTHR47971">
    <property type="entry name" value="KINESIN-RELATED PROTEIN 6"/>
    <property type="match status" value="1"/>
</dbReference>
<dbReference type="InterPro" id="IPR027640">
    <property type="entry name" value="Kinesin-like_fam"/>
</dbReference>
<feature type="region of interest" description="Disordered" evidence="8">
    <location>
        <begin position="106"/>
        <end position="141"/>
    </location>
</feature>
<keyword evidence="1 7" id="KW-0493">Microtubule</keyword>
<evidence type="ECO:0000256" key="7">
    <source>
        <dbReference type="RuleBase" id="RU000394"/>
    </source>
</evidence>
<dbReference type="InterPro" id="IPR036961">
    <property type="entry name" value="Kinesin_motor_dom_sf"/>
</dbReference>
<organism evidence="10 11">
    <name type="scientific">Synchytrium endobioticum</name>
    <dbReference type="NCBI Taxonomy" id="286115"/>
    <lineage>
        <taxon>Eukaryota</taxon>
        <taxon>Fungi</taxon>
        <taxon>Fungi incertae sedis</taxon>
        <taxon>Chytridiomycota</taxon>
        <taxon>Chytridiomycota incertae sedis</taxon>
        <taxon>Chytridiomycetes</taxon>
        <taxon>Synchytriales</taxon>
        <taxon>Synchytriaceae</taxon>
        <taxon>Synchytrium</taxon>
    </lineage>
</organism>
<name>A0A507DI30_9FUNG</name>
<evidence type="ECO:0000256" key="5">
    <source>
        <dbReference type="ARBA" id="ARBA00061030"/>
    </source>
</evidence>
<dbReference type="GO" id="GO:0003777">
    <property type="term" value="F:microtubule motor activity"/>
    <property type="evidence" value="ECO:0007669"/>
    <property type="project" value="InterPro"/>
</dbReference>
<dbReference type="GO" id="GO:0007018">
    <property type="term" value="P:microtubule-based movement"/>
    <property type="evidence" value="ECO:0007669"/>
    <property type="project" value="InterPro"/>
</dbReference>
<dbReference type="EMBL" id="QEAN01000055">
    <property type="protein sequence ID" value="TPX51349.1"/>
    <property type="molecule type" value="Genomic_DNA"/>
</dbReference>
<evidence type="ECO:0000256" key="8">
    <source>
        <dbReference type="SAM" id="MobiDB-lite"/>
    </source>
</evidence>
<evidence type="ECO:0000256" key="3">
    <source>
        <dbReference type="ARBA" id="ARBA00022840"/>
    </source>
</evidence>
<dbReference type="PROSITE" id="PS00411">
    <property type="entry name" value="KINESIN_MOTOR_1"/>
    <property type="match status" value="1"/>
</dbReference>
<dbReference type="Pfam" id="PF00225">
    <property type="entry name" value="Kinesin"/>
    <property type="match status" value="1"/>
</dbReference>
<evidence type="ECO:0000256" key="6">
    <source>
        <dbReference type="PROSITE-ProRule" id="PRU00283"/>
    </source>
</evidence>
<evidence type="ECO:0000256" key="1">
    <source>
        <dbReference type="ARBA" id="ARBA00022701"/>
    </source>
</evidence>
<dbReference type="SMART" id="SM00129">
    <property type="entry name" value="KISc"/>
    <property type="match status" value="1"/>
</dbReference>
<feature type="region of interest" description="Disordered" evidence="8">
    <location>
        <begin position="1"/>
        <end position="81"/>
    </location>
</feature>
<comment type="similarity">
    <text evidence="5">Belongs to the TRAFAC class myosin-kinesin ATPase superfamily. Kinesin family. KIN-13 subfamily.</text>
</comment>
<reference evidence="10 11" key="1">
    <citation type="journal article" date="2019" name="Sci. Rep.">
        <title>Comparative genomics of chytrid fungi reveal insights into the obligate biotrophic and pathogenic lifestyle of Synchytrium endobioticum.</title>
        <authorList>
            <person name="van de Vossenberg B.T.L.H."/>
            <person name="Warris S."/>
            <person name="Nguyen H.D.T."/>
            <person name="van Gent-Pelzer M.P.E."/>
            <person name="Joly D.L."/>
            <person name="van de Geest H.C."/>
            <person name="Bonants P.J.M."/>
            <person name="Smith D.S."/>
            <person name="Levesque C.A."/>
            <person name="van der Lee T.A.J."/>
        </authorList>
    </citation>
    <scope>NUCLEOTIDE SEQUENCE [LARGE SCALE GENOMIC DNA]</scope>
    <source>
        <strain evidence="10 11">MB42</strain>
    </source>
</reference>
<dbReference type="STRING" id="286115.A0A507DI30"/>
<dbReference type="GO" id="GO:0007019">
    <property type="term" value="P:microtubule depolymerization"/>
    <property type="evidence" value="ECO:0007669"/>
    <property type="project" value="TreeGrafter"/>
</dbReference>
<dbReference type="InterPro" id="IPR019821">
    <property type="entry name" value="Kinesin_motor_CS"/>
</dbReference>
<keyword evidence="11" id="KW-1185">Reference proteome</keyword>
<keyword evidence="4 6" id="KW-0505">Motor protein</keyword>
<gene>
    <name evidence="10" type="ORF">SeMB42_g01946</name>
</gene>